<feature type="compositionally biased region" description="Low complexity" evidence="5">
    <location>
        <begin position="72"/>
        <end position="93"/>
    </location>
</feature>
<dbReference type="GO" id="GO:0008270">
    <property type="term" value="F:zinc ion binding"/>
    <property type="evidence" value="ECO:0007669"/>
    <property type="project" value="UniProtKB-KW"/>
</dbReference>
<dbReference type="EMBL" id="JAACJM010000566">
    <property type="protein sequence ID" value="KAF5311258.1"/>
    <property type="molecule type" value="Genomic_DNA"/>
</dbReference>
<dbReference type="GO" id="GO:0000978">
    <property type="term" value="F:RNA polymerase II cis-regulatory region sequence-specific DNA binding"/>
    <property type="evidence" value="ECO:0007669"/>
    <property type="project" value="TreeGrafter"/>
</dbReference>
<keyword evidence="1" id="KW-0479">Metal-binding</keyword>
<dbReference type="PROSITE" id="PS50157">
    <property type="entry name" value="ZINC_FINGER_C2H2_2"/>
    <property type="match status" value="2"/>
</dbReference>
<dbReference type="SUPFAM" id="SSF57667">
    <property type="entry name" value="beta-beta-alpha zinc fingers"/>
    <property type="match status" value="1"/>
</dbReference>
<dbReference type="GO" id="GO:0000981">
    <property type="term" value="F:DNA-binding transcription factor activity, RNA polymerase II-specific"/>
    <property type="evidence" value="ECO:0007669"/>
    <property type="project" value="TreeGrafter"/>
</dbReference>
<feature type="region of interest" description="Disordered" evidence="5">
    <location>
        <begin position="67"/>
        <end position="127"/>
    </location>
</feature>
<dbReference type="PANTHER" id="PTHR23235:SF120">
    <property type="entry name" value="KRUPPEL-LIKE FACTOR 15"/>
    <property type="match status" value="1"/>
</dbReference>
<sequence length="443" mass="47769">HQQSLLFRRNSGETLGFFDPLAGVTDALLHTTPDPFPRVFTVNNSKRITFSGDVCLTEFHERNFQPERHIRSLSPASSNSSSPSSSATSYNSLLDTPISPPSFPILTCLPQDDDKDRPTTGSPADIFSGFILQSSSSTVGTTVDDDVEASNSIITLDLHPSMPLSHPEPTVISRHALRPRRARDNKPASAPTKRVAASDNGKTSVSRPVRISAGKSTSLSSSRNVQPTPTTVSTTIRSHSPTSTNRHSPSILPEGSTSSASSPLIDVADLPSIRPSRPAKRKIGSMKEGDDVDESSGSEVPAASEFEDNDNDDSDQDLDDEDADSDDDDDDNSENDGQPGPSRKKAQGGMAPASGSMQPLQIAARGKYRFKCAVAGCNDRFTRKHDAERHMKTVHSSDKGYPCSSCGKVLSRLDACRRHEQQQHGLHTNEKAASTSSHKRKRG</sequence>
<feature type="non-terminal residue" evidence="7">
    <location>
        <position position="1"/>
    </location>
</feature>
<feature type="domain" description="C2H2-type" evidence="6">
    <location>
        <begin position="401"/>
        <end position="432"/>
    </location>
</feature>
<keyword evidence="3" id="KW-0862">Zinc</keyword>
<dbReference type="Proteomes" id="UP000559256">
    <property type="component" value="Unassembled WGS sequence"/>
</dbReference>
<evidence type="ECO:0000259" key="6">
    <source>
        <dbReference type="PROSITE" id="PS50157"/>
    </source>
</evidence>
<evidence type="ECO:0000256" key="1">
    <source>
        <dbReference type="ARBA" id="ARBA00022723"/>
    </source>
</evidence>
<organism evidence="7 8">
    <name type="scientific">Tetrapyrgos nigripes</name>
    <dbReference type="NCBI Taxonomy" id="182062"/>
    <lineage>
        <taxon>Eukaryota</taxon>
        <taxon>Fungi</taxon>
        <taxon>Dikarya</taxon>
        <taxon>Basidiomycota</taxon>
        <taxon>Agaricomycotina</taxon>
        <taxon>Agaricomycetes</taxon>
        <taxon>Agaricomycetidae</taxon>
        <taxon>Agaricales</taxon>
        <taxon>Marasmiineae</taxon>
        <taxon>Marasmiaceae</taxon>
        <taxon>Tetrapyrgos</taxon>
    </lineage>
</organism>
<feature type="region of interest" description="Disordered" evidence="5">
    <location>
        <begin position="417"/>
        <end position="443"/>
    </location>
</feature>
<evidence type="ECO:0000256" key="5">
    <source>
        <dbReference type="SAM" id="MobiDB-lite"/>
    </source>
</evidence>
<feature type="domain" description="C2H2-type" evidence="6">
    <location>
        <begin position="370"/>
        <end position="400"/>
    </location>
</feature>
<evidence type="ECO:0000256" key="2">
    <source>
        <dbReference type="ARBA" id="ARBA00022771"/>
    </source>
</evidence>
<keyword evidence="8" id="KW-1185">Reference proteome</keyword>
<dbReference type="InterPro" id="IPR013087">
    <property type="entry name" value="Znf_C2H2_type"/>
</dbReference>
<proteinExistence type="predicted"/>
<keyword evidence="2 4" id="KW-0863">Zinc-finger</keyword>
<feature type="region of interest" description="Disordered" evidence="5">
    <location>
        <begin position="158"/>
        <end position="362"/>
    </location>
</feature>
<name>A0A8H5AVF3_9AGAR</name>
<dbReference type="SMART" id="SM00355">
    <property type="entry name" value="ZnF_C2H2"/>
    <property type="match status" value="2"/>
</dbReference>
<dbReference type="PROSITE" id="PS00028">
    <property type="entry name" value="ZINC_FINGER_C2H2_1"/>
    <property type="match status" value="2"/>
</dbReference>
<comment type="caution">
    <text evidence="7">The sequence shown here is derived from an EMBL/GenBank/DDBJ whole genome shotgun (WGS) entry which is preliminary data.</text>
</comment>
<gene>
    <name evidence="7" type="ORF">D9758_018336</name>
</gene>
<dbReference type="AlphaFoldDB" id="A0A8H5AVF3"/>
<reference evidence="7 8" key="1">
    <citation type="journal article" date="2020" name="ISME J.">
        <title>Uncovering the hidden diversity of litter-decomposition mechanisms in mushroom-forming fungi.</title>
        <authorList>
            <person name="Floudas D."/>
            <person name="Bentzer J."/>
            <person name="Ahren D."/>
            <person name="Johansson T."/>
            <person name="Persson P."/>
            <person name="Tunlid A."/>
        </authorList>
    </citation>
    <scope>NUCLEOTIDE SEQUENCE [LARGE SCALE GENOMIC DNA]</scope>
    <source>
        <strain evidence="7 8">CBS 291.85</strain>
    </source>
</reference>
<evidence type="ECO:0000256" key="3">
    <source>
        <dbReference type="ARBA" id="ARBA00022833"/>
    </source>
</evidence>
<evidence type="ECO:0000313" key="8">
    <source>
        <dbReference type="Proteomes" id="UP000559256"/>
    </source>
</evidence>
<feature type="compositionally biased region" description="Basic and acidic residues" evidence="5">
    <location>
        <begin position="417"/>
        <end position="430"/>
    </location>
</feature>
<protein>
    <recommendedName>
        <fullName evidence="6">C2H2-type domain-containing protein</fullName>
    </recommendedName>
</protein>
<dbReference type="InterPro" id="IPR036236">
    <property type="entry name" value="Znf_C2H2_sf"/>
</dbReference>
<feature type="compositionally biased region" description="Acidic residues" evidence="5">
    <location>
        <begin position="305"/>
        <end position="334"/>
    </location>
</feature>
<feature type="compositionally biased region" description="Polar residues" evidence="5">
    <location>
        <begin position="214"/>
        <end position="248"/>
    </location>
</feature>
<dbReference type="Gene3D" id="3.30.160.60">
    <property type="entry name" value="Classic Zinc Finger"/>
    <property type="match status" value="1"/>
</dbReference>
<dbReference type="OrthoDB" id="8922241at2759"/>
<evidence type="ECO:0000256" key="4">
    <source>
        <dbReference type="PROSITE-ProRule" id="PRU00042"/>
    </source>
</evidence>
<dbReference type="PANTHER" id="PTHR23235">
    <property type="entry name" value="KRUEPPEL-LIKE TRANSCRIPTION FACTOR"/>
    <property type="match status" value="1"/>
</dbReference>
<evidence type="ECO:0000313" key="7">
    <source>
        <dbReference type="EMBL" id="KAF5311258.1"/>
    </source>
</evidence>
<accession>A0A8H5AVF3</accession>